<gene>
    <name evidence="1" type="ORF">AVDCRST_MAG58-3681</name>
</gene>
<proteinExistence type="predicted"/>
<sequence>MAVRLEIADEQLSSRVRRWAVEGTFRSWRWAATEPFEGTLLVIATPGALGFLVAFCEQDGREVTPLLLLKNAVPLYEVPAAIEAEWVSQEGWAEIHRAVLLHNPGLGGCLDLFESGFLREG</sequence>
<reference evidence="1" key="1">
    <citation type="submission" date="2020-02" db="EMBL/GenBank/DDBJ databases">
        <authorList>
            <person name="Meier V. D."/>
        </authorList>
    </citation>
    <scope>NUCLEOTIDE SEQUENCE</scope>
    <source>
        <strain evidence="1">AVDCRST_MAG58</strain>
    </source>
</reference>
<dbReference type="AlphaFoldDB" id="A0A6J4R925"/>
<name>A0A6J4R925_9ACTN</name>
<dbReference type="EMBL" id="CADCVF010000076">
    <property type="protein sequence ID" value="CAA9467670.1"/>
    <property type="molecule type" value="Genomic_DNA"/>
</dbReference>
<accession>A0A6J4R925</accession>
<organism evidence="1">
    <name type="scientific">uncultured Rubrobacteraceae bacterium</name>
    <dbReference type="NCBI Taxonomy" id="349277"/>
    <lineage>
        <taxon>Bacteria</taxon>
        <taxon>Bacillati</taxon>
        <taxon>Actinomycetota</taxon>
        <taxon>Rubrobacteria</taxon>
        <taxon>Rubrobacterales</taxon>
        <taxon>Rubrobacteraceae</taxon>
        <taxon>environmental samples</taxon>
    </lineage>
</organism>
<protein>
    <submittedName>
        <fullName evidence="1">Uncharacterized protein</fullName>
    </submittedName>
</protein>
<evidence type="ECO:0000313" key="1">
    <source>
        <dbReference type="EMBL" id="CAA9467670.1"/>
    </source>
</evidence>